<organism evidence="1 2">
    <name type="scientific">Lithocarpus litseifolius</name>
    <dbReference type="NCBI Taxonomy" id="425828"/>
    <lineage>
        <taxon>Eukaryota</taxon>
        <taxon>Viridiplantae</taxon>
        <taxon>Streptophyta</taxon>
        <taxon>Embryophyta</taxon>
        <taxon>Tracheophyta</taxon>
        <taxon>Spermatophyta</taxon>
        <taxon>Magnoliopsida</taxon>
        <taxon>eudicotyledons</taxon>
        <taxon>Gunneridae</taxon>
        <taxon>Pentapetalae</taxon>
        <taxon>rosids</taxon>
        <taxon>fabids</taxon>
        <taxon>Fagales</taxon>
        <taxon>Fagaceae</taxon>
        <taxon>Lithocarpus</taxon>
    </lineage>
</organism>
<comment type="caution">
    <text evidence="1">The sequence shown here is derived from an EMBL/GenBank/DDBJ whole genome shotgun (WGS) entry which is preliminary data.</text>
</comment>
<protein>
    <submittedName>
        <fullName evidence="1">Uncharacterized protein</fullName>
    </submittedName>
</protein>
<reference evidence="1 2" key="1">
    <citation type="submission" date="2024-01" db="EMBL/GenBank/DDBJ databases">
        <title>A telomere-to-telomere, gap-free genome of sweet tea (Lithocarpus litseifolius).</title>
        <authorList>
            <person name="Zhou J."/>
        </authorList>
    </citation>
    <scope>NUCLEOTIDE SEQUENCE [LARGE SCALE GENOMIC DNA]</scope>
    <source>
        <strain evidence="1">Zhou-2022a</strain>
        <tissue evidence="1">Leaf</tissue>
    </source>
</reference>
<accession>A0AAW2CJG9</accession>
<evidence type="ECO:0000313" key="2">
    <source>
        <dbReference type="Proteomes" id="UP001459277"/>
    </source>
</evidence>
<sequence>MRTRDTESSKEIREDIASILLDARKGENSIYIDTRPPYPEEMARKPYLANYTSFILPKYEGIIRNAREHIRTYVDALTTNSHDHELRLREFSKSLIDQAFTHSILSAGLILNWNDMAT</sequence>
<dbReference type="Proteomes" id="UP001459277">
    <property type="component" value="Unassembled WGS sequence"/>
</dbReference>
<dbReference type="AlphaFoldDB" id="A0AAW2CJG9"/>
<proteinExistence type="predicted"/>
<keyword evidence="2" id="KW-1185">Reference proteome</keyword>
<dbReference type="EMBL" id="JAZDWU010000006">
    <property type="protein sequence ID" value="KAK9997858.1"/>
    <property type="molecule type" value="Genomic_DNA"/>
</dbReference>
<name>A0AAW2CJG9_9ROSI</name>
<evidence type="ECO:0000313" key="1">
    <source>
        <dbReference type="EMBL" id="KAK9997858.1"/>
    </source>
</evidence>
<gene>
    <name evidence="1" type="ORF">SO802_017461</name>
</gene>